<dbReference type="EMBL" id="LGUS01000024">
    <property type="protein sequence ID" value="KOG42533.1"/>
    <property type="molecule type" value="Genomic_DNA"/>
</dbReference>
<name>A0A0L8LWH9_9ACTN</name>
<dbReference type="GO" id="GO:0046872">
    <property type="term" value="F:metal ion binding"/>
    <property type="evidence" value="ECO:0007669"/>
    <property type="project" value="InterPro"/>
</dbReference>
<dbReference type="RefSeq" id="WP_053190383.1">
    <property type="nucleotide sequence ID" value="NZ_KQ949000.1"/>
</dbReference>
<dbReference type="SUPFAM" id="SSF109854">
    <property type="entry name" value="DinB/YfiT-like putative metalloenzymes"/>
    <property type="match status" value="1"/>
</dbReference>
<dbReference type="InterPro" id="IPR034660">
    <property type="entry name" value="DinB/YfiT-like"/>
</dbReference>
<dbReference type="Pfam" id="PF11716">
    <property type="entry name" value="MDMPI_N"/>
    <property type="match status" value="1"/>
</dbReference>
<keyword evidence="3" id="KW-1185">Reference proteome</keyword>
<sequence length="228" mass="24064">MTEATGDPTTPVQALRASYDALAAVVRALGDDDSWLPTGCTGWVVRDLVFHLLADAQRALVALHTPAAGPADVDAVTYWRDWRPDTADAADGRRRVRVCSSMFLDWRHLRGLYLETAAATVTAAAAARPTALVGTQGHLLTVDDLVGTLTVEASVHHLDLVHGLPSAPGPSAAGLASVRSALDGLLGHPVPVSWSDEHYARAATGRLPLTEAERGLLGPDADRFPLFG</sequence>
<evidence type="ECO:0000313" key="2">
    <source>
        <dbReference type="EMBL" id="KOG42533.1"/>
    </source>
</evidence>
<proteinExistence type="predicted"/>
<evidence type="ECO:0000259" key="1">
    <source>
        <dbReference type="Pfam" id="PF11716"/>
    </source>
</evidence>
<dbReference type="OrthoDB" id="3781681at2"/>
<dbReference type="AlphaFoldDB" id="A0A0L8LWH9"/>
<dbReference type="Gene3D" id="1.20.120.450">
    <property type="entry name" value="dinb family like domain"/>
    <property type="match status" value="1"/>
</dbReference>
<reference evidence="3" key="1">
    <citation type="submission" date="2015-07" db="EMBL/GenBank/DDBJ databases">
        <authorList>
            <person name="Ju K.-S."/>
            <person name="Doroghazi J.R."/>
            <person name="Metcalf W.W."/>
        </authorList>
    </citation>
    <scope>NUCLEOTIDE SEQUENCE [LARGE SCALE GENOMIC DNA]</scope>
    <source>
        <strain evidence="3">NRRL 2290</strain>
    </source>
</reference>
<accession>A0A0L8LWH9</accession>
<gene>
    <name evidence="2" type="ORF">ADK37_05325</name>
</gene>
<feature type="domain" description="Mycothiol-dependent maleylpyruvate isomerase metal-binding" evidence="1">
    <location>
        <begin position="15"/>
        <end position="160"/>
    </location>
</feature>
<dbReference type="PATRIC" id="fig|67356.5.peg.1170"/>
<dbReference type="InterPro" id="IPR024344">
    <property type="entry name" value="MDMPI_metal-binding"/>
</dbReference>
<dbReference type="Proteomes" id="UP000037251">
    <property type="component" value="Unassembled WGS sequence"/>
</dbReference>
<evidence type="ECO:0000313" key="3">
    <source>
        <dbReference type="Proteomes" id="UP000037251"/>
    </source>
</evidence>
<comment type="caution">
    <text evidence="2">The sequence shown here is derived from an EMBL/GenBank/DDBJ whole genome shotgun (WGS) entry which is preliminary data.</text>
</comment>
<organism evidence="2 3">
    <name type="scientific">Streptomyces resistomycificus</name>
    <dbReference type="NCBI Taxonomy" id="67356"/>
    <lineage>
        <taxon>Bacteria</taxon>
        <taxon>Bacillati</taxon>
        <taxon>Actinomycetota</taxon>
        <taxon>Actinomycetes</taxon>
        <taxon>Kitasatosporales</taxon>
        <taxon>Streptomycetaceae</taxon>
        <taxon>Streptomyces</taxon>
        <taxon>Streptomyces aurantiacus group</taxon>
    </lineage>
</organism>
<protein>
    <recommendedName>
        <fullName evidence="1">Mycothiol-dependent maleylpyruvate isomerase metal-binding domain-containing protein</fullName>
    </recommendedName>
</protein>
<dbReference type="STRING" id="67356.AQJ84_32430"/>
<dbReference type="eggNOG" id="ENOG50331BS">
    <property type="taxonomic scope" value="Bacteria"/>
</dbReference>